<dbReference type="EMBL" id="DF196772">
    <property type="protein sequence ID" value="GAC72222.1"/>
    <property type="molecule type" value="Genomic_DNA"/>
</dbReference>
<feature type="region of interest" description="Disordered" evidence="7">
    <location>
        <begin position="679"/>
        <end position="706"/>
    </location>
</feature>
<dbReference type="PROSITE" id="PS00854">
    <property type="entry name" value="PROTEASOME_BETA_1"/>
    <property type="match status" value="1"/>
</dbReference>
<dbReference type="GO" id="GO:0006511">
    <property type="term" value="P:ubiquitin-dependent protein catabolic process"/>
    <property type="evidence" value="ECO:0007669"/>
    <property type="project" value="InterPro"/>
</dbReference>
<feature type="region of interest" description="Disordered" evidence="7">
    <location>
        <begin position="1"/>
        <end position="25"/>
    </location>
</feature>
<evidence type="ECO:0000313" key="9">
    <source>
        <dbReference type="EMBL" id="GAC72222.1"/>
    </source>
</evidence>
<dbReference type="InterPro" id="IPR001353">
    <property type="entry name" value="Proteasome_sua/b"/>
</dbReference>
<evidence type="ECO:0000256" key="3">
    <source>
        <dbReference type="ARBA" id="ARBA00022490"/>
    </source>
</evidence>
<dbReference type="Pfam" id="PF00227">
    <property type="entry name" value="Proteasome"/>
    <property type="match status" value="1"/>
</dbReference>
<dbReference type="Proteomes" id="UP000011976">
    <property type="component" value="Unassembled WGS sequence"/>
</dbReference>
<dbReference type="PROSITE" id="PS51475">
    <property type="entry name" value="PROTEASOME_ALPHA_2"/>
    <property type="match status" value="1"/>
</dbReference>
<dbReference type="PROSITE" id="PS51419">
    <property type="entry name" value="RAB"/>
    <property type="match status" value="1"/>
</dbReference>
<dbReference type="InterPro" id="IPR005225">
    <property type="entry name" value="Small_GTP-bd"/>
</dbReference>
<keyword evidence="9" id="KW-0648">Protein biosynthesis</keyword>
<dbReference type="NCBIfam" id="NF003075">
    <property type="entry name" value="PRK03996.1"/>
    <property type="match status" value="1"/>
</dbReference>
<evidence type="ECO:0000313" key="10">
    <source>
        <dbReference type="Proteomes" id="UP000011976"/>
    </source>
</evidence>
<evidence type="ECO:0000256" key="5">
    <source>
        <dbReference type="ARBA" id="ARBA00023242"/>
    </source>
</evidence>
<dbReference type="InterPro" id="IPR023332">
    <property type="entry name" value="Proteasome_alpha-type"/>
</dbReference>
<comment type="subcellular location">
    <subcellularLocation>
        <location evidence="2">Nucleus</location>
    </subcellularLocation>
</comment>
<keyword evidence="3" id="KW-0963">Cytoplasm</keyword>
<feature type="compositionally biased region" description="Low complexity" evidence="7">
    <location>
        <begin position="688"/>
        <end position="706"/>
    </location>
</feature>
<dbReference type="SMART" id="SM00173">
    <property type="entry name" value="RAS"/>
    <property type="match status" value="1"/>
</dbReference>
<dbReference type="FunFam" id="3.40.50.300:FF:002075">
    <property type="entry name" value="Probable RSR1-GTP-binding protein"/>
    <property type="match status" value="1"/>
</dbReference>
<dbReference type="InterPro" id="IPR029055">
    <property type="entry name" value="Ntn_hydrolases_N"/>
</dbReference>
<dbReference type="GO" id="GO:0005525">
    <property type="term" value="F:GTP binding"/>
    <property type="evidence" value="ECO:0007669"/>
    <property type="project" value="InterPro"/>
</dbReference>
<dbReference type="Gene3D" id="3.40.50.300">
    <property type="entry name" value="P-loop containing nucleotide triphosphate hydrolases"/>
    <property type="match status" value="1"/>
</dbReference>
<dbReference type="PANTHER" id="PTHR11599">
    <property type="entry name" value="PROTEASOME SUBUNIT ALPHA/BETA"/>
    <property type="match status" value="1"/>
</dbReference>
<dbReference type="SMART" id="SM00176">
    <property type="entry name" value="RAN"/>
    <property type="match status" value="1"/>
</dbReference>
<dbReference type="STRING" id="1151754.M9MD20"/>
<dbReference type="SMART" id="SM00948">
    <property type="entry name" value="Proteasome_A_N"/>
    <property type="match status" value="1"/>
</dbReference>
<sequence>MAEKSLAPSRLGPAATQRQTAESASAREIVPARPFACTGSVSLAWLHFARAPLLLTLILDLLHGSAKLLRAQSHVLAQGSATTQAHGIFCLKREQWIRNAKEHGTRCSPIYHTHTANDAARRKPRIANMKEARVLISSPLPGSVVAGGGVGKSALTVQFVRNVFVSTYDPTIEDTYRKMLVIDGQQCMVEILDTAGTEQFLALKELYIKSGQGFILVFSLTSLASVNELGPLREAIVRIKDTTAIPLVLVGNKSDLRADRQVPREVGTSLSKAWGNVPFYEASARKRINVDEIFADVVRQIRAFQTINSRPGTRPGTSSGASGKHGFGANGSSSQSGSKDSRLAGSSFGTSSKARDRKKGVRLHYAAAGPKSGFRPTRAGAEWSRAAHAAPIHTIAEFGQGSPAVQQDNASIGAGVIEAHTATVIRTDDEYRKGGIMSRRYDSRTTTFSPEGRLYQVEYAMEAISHAGTVIGILAKDGIVLAAEKKVTSKLLEQDQSSEKIFTVSDNVMAGVAGYTADANSLVNYARNAAQQHLASYDDDMPVEQLAQRLCDYKQGYTQFGGLRPFGVSILYAGYDDHHHFQLYHSDPSGNYSGWKATCIGNNNGTATSLLKQDYKDDIGIQDAMAMAVKILSKTMDSTSLDSEKLEFATLTLNPTTHKPQTNIFKPNDIDRLLQKHGLAKPKDAEEAAAQATASGADSSAMAVDA</sequence>
<evidence type="ECO:0000256" key="2">
    <source>
        <dbReference type="ARBA" id="ARBA00004123"/>
    </source>
</evidence>
<dbReference type="NCBIfam" id="TIGR00231">
    <property type="entry name" value="small_GTP"/>
    <property type="match status" value="1"/>
</dbReference>
<dbReference type="Gene3D" id="3.60.20.10">
    <property type="entry name" value="Glutamine Phosphoribosylpyrophosphate, subunit 1, domain 1"/>
    <property type="match status" value="1"/>
</dbReference>
<dbReference type="CDD" id="cd03752">
    <property type="entry name" value="proteasome_alpha_type_4"/>
    <property type="match status" value="1"/>
</dbReference>
<evidence type="ECO:0000259" key="8">
    <source>
        <dbReference type="PROSITE" id="PS00388"/>
    </source>
</evidence>
<keyword evidence="9" id="KW-0396">Initiation factor</keyword>
<dbReference type="FunFam" id="3.60.20.10:FF:000031">
    <property type="entry name" value="Proteasome subunit alpha type"/>
    <property type="match status" value="1"/>
</dbReference>
<dbReference type="PRINTS" id="PR00449">
    <property type="entry name" value="RASTRNSFRMNG"/>
</dbReference>
<keyword evidence="4 6" id="KW-0647">Proteasome</keyword>
<dbReference type="OrthoDB" id="431557at2759"/>
<dbReference type="GO" id="GO:0003743">
    <property type="term" value="F:translation initiation factor activity"/>
    <property type="evidence" value="ECO:0007669"/>
    <property type="project" value="UniProtKB-KW"/>
</dbReference>
<accession>M9MD20</accession>
<evidence type="ECO:0000256" key="6">
    <source>
        <dbReference type="PROSITE-ProRule" id="PRU00808"/>
    </source>
</evidence>
<evidence type="ECO:0000256" key="1">
    <source>
        <dbReference type="ARBA" id="ARBA00002000"/>
    </source>
</evidence>
<dbReference type="SMART" id="SM00174">
    <property type="entry name" value="RHO"/>
    <property type="match status" value="1"/>
</dbReference>
<dbReference type="Pfam" id="PF10584">
    <property type="entry name" value="Proteasome_A_N"/>
    <property type="match status" value="1"/>
</dbReference>
<dbReference type="PROSITE" id="PS00388">
    <property type="entry name" value="PROTEASOME_ALPHA_1"/>
    <property type="match status" value="1"/>
</dbReference>
<dbReference type="SUPFAM" id="SSF56235">
    <property type="entry name" value="N-terminal nucleophile aminohydrolases (Ntn hydrolases)"/>
    <property type="match status" value="1"/>
</dbReference>
<name>M9MD20_PSEA3</name>
<evidence type="ECO:0000256" key="4">
    <source>
        <dbReference type="ARBA" id="ARBA00022942"/>
    </source>
</evidence>
<protein>
    <submittedName>
        <fullName evidence="9">Translation initiation factor 3, subunit a</fullName>
    </submittedName>
</protein>
<organism evidence="9 10">
    <name type="scientific">Pseudozyma antarctica (strain T-34)</name>
    <name type="common">Yeast</name>
    <name type="synonym">Candida antarctica</name>
    <dbReference type="NCBI Taxonomy" id="1151754"/>
    <lineage>
        <taxon>Eukaryota</taxon>
        <taxon>Fungi</taxon>
        <taxon>Dikarya</taxon>
        <taxon>Basidiomycota</taxon>
        <taxon>Ustilaginomycotina</taxon>
        <taxon>Ustilaginomycetes</taxon>
        <taxon>Ustilaginales</taxon>
        <taxon>Ustilaginaceae</taxon>
        <taxon>Moesziomyces</taxon>
    </lineage>
</organism>
<evidence type="ECO:0000256" key="7">
    <source>
        <dbReference type="SAM" id="MobiDB-lite"/>
    </source>
</evidence>
<dbReference type="Pfam" id="PF00071">
    <property type="entry name" value="Ras"/>
    <property type="match status" value="1"/>
</dbReference>
<gene>
    <name evidence="9" type="ORF">PANT_6d00129</name>
</gene>
<reference evidence="10" key="1">
    <citation type="journal article" date="2013" name="Genome Announc.">
        <title>Genome sequence of the basidiomycetous yeast Pseudozyma antarctica T-34, a producer of the glycolipid biosurfactants mannosylerythritol lipids.</title>
        <authorList>
            <person name="Morita T."/>
            <person name="Koike H."/>
            <person name="Koyama Y."/>
            <person name="Hagiwara H."/>
            <person name="Ito E."/>
            <person name="Fukuoka T."/>
            <person name="Imura T."/>
            <person name="Machida M."/>
            <person name="Kitamoto D."/>
        </authorList>
    </citation>
    <scope>NUCLEOTIDE SEQUENCE [LARGE SCALE GENOMIC DNA]</scope>
    <source>
        <strain evidence="10">T-34</strain>
    </source>
</reference>
<dbReference type="AlphaFoldDB" id="M9MD20"/>
<feature type="compositionally biased region" description="Polar residues" evidence="7">
    <location>
        <begin position="308"/>
        <end position="321"/>
    </location>
</feature>
<dbReference type="SMART" id="SM00175">
    <property type="entry name" value="RAB"/>
    <property type="match status" value="1"/>
</dbReference>
<dbReference type="InterPro" id="IPR016050">
    <property type="entry name" value="Proteasome_bsu_CS"/>
</dbReference>
<dbReference type="InterPro" id="IPR027417">
    <property type="entry name" value="P-loop_NTPase"/>
</dbReference>
<comment type="function">
    <text evidence="1">The proteasome is a multicatalytic proteinase complex which is characterized by its ability to cleave peptides with Arg, Phe, Tyr, Leu, and Glu adjacent to the leaving group at neutral or slightly basic pH. The proteasome has an ATP-dependent proteolytic activity.</text>
</comment>
<feature type="region of interest" description="Disordered" evidence="7">
    <location>
        <begin position="308"/>
        <end position="365"/>
    </location>
</feature>
<keyword evidence="5" id="KW-0539">Nucleus</keyword>
<comment type="similarity">
    <text evidence="6">Belongs to the peptidase T1A family.</text>
</comment>
<dbReference type="InterPro" id="IPR000426">
    <property type="entry name" value="Proteasome_asu_N"/>
</dbReference>
<dbReference type="PROSITE" id="PS51421">
    <property type="entry name" value="RAS"/>
    <property type="match status" value="1"/>
</dbReference>
<proteinExistence type="inferred from homology"/>
<dbReference type="InterPro" id="IPR001806">
    <property type="entry name" value="Small_GTPase"/>
</dbReference>
<dbReference type="GO" id="GO:0003924">
    <property type="term" value="F:GTPase activity"/>
    <property type="evidence" value="ECO:0007669"/>
    <property type="project" value="InterPro"/>
</dbReference>
<dbReference type="InterPro" id="IPR050115">
    <property type="entry name" value="Proteasome_alpha"/>
</dbReference>
<dbReference type="GO" id="GO:0019773">
    <property type="term" value="C:proteasome core complex, alpha-subunit complex"/>
    <property type="evidence" value="ECO:0007669"/>
    <property type="project" value="UniProtKB-UniRule"/>
</dbReference>
<dbReference type="SUPFAM" id="SSF52540">
    <property type="entry name" value="P-loop containing nucleoside triphosphate hydrolases"/>
    <property type="match status" value="1"/>
</dbReference>
<dbReference type="GO" id="GO:0005634">
    <property type="term" value="C:nucleus"/>
    <property type="evidence" value="ECO:0007669"/>
    <property type="project" value="UniProtKB-SubCell"/>
</dbReference>
<feature type="domain" description="Proteasome alpha-type subunits" evidence="8">
    <location>
        <begin position="441"/>
        <end position="463"/>
    </location>
</feature>